<dbReference type="Gene3D" id="3.30.710.10">
    <property type="entry name" value="Potassium Channel Kv1.1, Chain A"/>
    <property type="match status" value="1"/>
</dbReference>
<dbReference type="Proteomes" id="UP000275078">
    <property type="component" value="Unassembled WGS sequence"/>
</dbReference>
<dbReference type="EMBL" id="ML119711">
    <property type="protein sequence ID" value="RPA78424.1"/>
    <property type="molecule type" value="Genomic_DNA"/>
</dbReference>
<evidence type="ECO:0000313" key="5">
    <source>
        <dbReference type="Proteomes" id="UP000275078"/>
    </source>
</evidence>
<keyword evidence="5" id="KW-1185">Reference proteome</keyword>
<feature type="coiled-coil region" evidence="1">
    <location>
        <begin position="60"/>
        <end position="115"/>
    </location>
</feature>
<dbReference type="AlphaFoldDB" id="A0A3N4I9F7"/>
<proteinExistence type="predicted"/>
<dbReference type="InterPro" id="IPR000210">
    <property type="entry name" value="BTB/POZ_dom"/>
</dbReference>
<dbReference type="InterPro" id="IPR011333">
    <property type="entry name" value="SKP1/BTB/POZ_sf"/>
</dbReference>
<dbReference type="PROSITE" id="PS50097">
    <property type="entry name" value="BTB"/>
    <property type="match status" value="1"/>
</dbReference>
<feature type="region of interest" description="Disordered" evidence="2">
    <location>
        <begin position="303"/>
        <end position="328"/>
    </location>
</feature>
<protein>
    <recommendedName>
        <fullName evidence="3">BTB domain-containing protein</fullName>
    </recommendedName>
</protein>
<dbReference type="PANTHER" id="PTHR47843">
    <property type="entry name" value="BTB DOMAIN-CONTAINING PROTEIN-RELATED"/>
    <property type="match status" value="1"/>
</dbReference>
<gene>
    <name evidence="4" type="ORF">BJ508DRAFT_378291</name>
</gene>
<name>A0A3N4I9F7_ASCIM</name>
<reference evidence="4 5" key="1">
    <citation type="journal article" date="2018" name="Nat. Ecol. Evol.">
        <title>Pezizomycetes genomes reveal the molecular basis of ectomycorrhizal truffle lifestyle.</title>
        <authorList>
            <person name="Murat C."/>
            <person name="Payen T."/>
            <person name="Noel B."/>
            <person name="Kuo A."/>
            <person name="Morin E."/>
            <person name="Chen J."/>
            <person name="Kohler A."/>
            <person name="Krizsan K."/>
            <person name="Balestrini R."/>
            <person name="Da Silva C."/>
            <person name="Montanini B."/>
            <person name="Hainaut M."/>
            <person name="Levati E."/>
            <person name="Barry K.W."/>
            <person name="Belfiori B."/>
            <person name="Cichocki N."/>
            <person name="Clum A."/>
            <person name="Dockter R.B."/>
            <person name="Fauchery L."/>
            <person name="Guy J."/>
            <person name="Iotti M."/>
            <person name="Le Tacon F."/>
            <person name="Lindquist E.A."/>
            <person name="Lipzen A."/>
            <person name="Malagnac F."/>
            <person name="Mello A."/>
            <person name="Molinier V."/>
            <person name="Miyauchi S."/>
            <person name="Poulain J."/>
            <person name="Riccioni C."/>
            <person name="Rubini A."/>
            <person name="Sitrit Y."/>
            <person name="Splivallo R."/>
            <person name="Traeger S."/>
            <person name="Wang M."/>
            <person name="Zifcakova L."/>
            <person name="Wipf D."/>
            <person name="Zambonelli A."/>
            <person name="Paolocci F."/>
            <person name="Nowrousian M."/>
            <person name="Ottonello S."/>
            <person name="Baldrian P."/>
            <person name="Spatafora J.W."/>
            <person name="Henrissat B."/>
            <person name="Nagy L.G."/>
            <person name="Aury J.M."/>
            <person name="Wincker P."/>
            <person name="Grigoriev I.V."/>
            <person name="Bonfante P."/>
            <person name="Martin F.M."/>
        </authorList>
    </citation>
    <scope>NUCLEOTIDE SEQUENCE [LARGE SCALE GENOMIC DNA]</scope>
    <source>
        <strain evidence="4 5">RN42</strain>
    </source>
</reference>
<evidence type="ECO:0000313" key="4">
    <source>
        <dbReference type="EMBL" id="RPA78424.1"/>
    </source>
</evidence>
<feature type="domain" description="BTB" evidence="3">
    <location>
        <begin position="141"/>
        <end position="215"/>
    </location>
</feature>
<evidence type="ECO:0000259" key="3">
    <source>
        <dbReference type="PROSITE" id="PS50097"/>
    </source>
</evidence>
<organism evidence="4 5">
    <name type="scientific">Ascobolus immersus RN42</name>
    <dbReference type="NCBI Taxonomy" id="1160509"/>
    <lineage>
        <taxon>Eukaryota</taxon>
        <taxon>Fungi</taxon>
        <taxon>Dikarya</taxon>
        <taxon>Ascomycota</taxon>
        <taxon>Pezizomycotina</taxon>
        <taxon>Pezizomycetes</taxon>
        <taxon>Pezizales</taxon>
        <taxon>Ascobolaceae</taxon>
        <taxon>Ascobolus</taxon>
    </lineage>
</organism>
<sequence length="398" mass="44199">MPIQLCDPCRNLYDRPPSIVAFAPCLGCNRTIVCTTTKSHCVQPCNICQTGAQEKELQLLNSHRLQTEELTKKYSRLKRAKAKLESDNARLKSENAQLQSEKVHLENETSRLESRVWGLEARCKQASWNIRKAVQSKTLDVDISPATDDSSNPCLSLHLNSLRDNSEYFAGLLNFAGLEVATNKVDLSDLATEGLAPAFDYFVEFIYLGDYTVLEEHKAFACVAHAMVYILADRFLSARLKPMALEKLREVLYDSSVPVLEMAVLNMVYVTYTNTYSNQPQFSAISNTNLLNVGTSSGGALYGGQSEERNENGVAHTDASRGDSCSGQNVNAEIPPTETNPLRLLVSRYIDANLECYKGEKTGLFRSLLVEFPEFARDLVFHKGPGLGVDVEVPQVLK</sequence>
<dbReference type="Gene3D" id="1.20.5.170">
    <property type="match status" value="1"/>
</dbReference>
<dbReference type="PANTHER" id="PTHR47843:SF3">
    <property type="entry name" value="BTB DOMAIN-CONTAINING PROTEIN"/>
    <property type="match status" value="1"/>
</dbReference>
<accession>A0A3N4I9F7</accession>
<dbReference type="CDD" id="cd18186">
    <property type="entry name" value="BTB_POZ_ZBTB_KLHL-like"/>
    <property type="match status" value="1"/>
</dbReference>
<keyword evidence="1" id="KW-0175">Coiled coil</keyword>
<evidence type="ECO:0000256" key="1">
    <source>
        <dbReference type="SAM" id="Coils"/>
    </source>
</evidence>
<dbReference type="OrthoDB" id="6359816at2759"/>
<evidence type="ECO:0000256" key="2">
    <source>
        <dbReference type="SAM" id="MobiDB-lite"/>
    </source>
</evidence>